<evidence type="ECO:0000259" key="2">
    <source>
        <dbReference type="Pfam" id="PF14760"/>
    </source>
</evidence>
<accession>A0ABT4A267</accession>
<keyword evidence="4" id="KW-1185">Reference proteome</keyword>
<dbReference type="Gene3D" id="3.10.50.30">
    <property type="entry name" value="Transcription elongation factor, GreA/GreB, C-terminal domain"/>
    <property type="match status" value="1"/>
</dbReference>
<proteinExistence type="predicted"/>
<dbReference type="Gene3D" id="1.10.286.20">
    <property type="match status" value="1"/>
</dbReference>
<dbReference type="InterPro" id="IPR023459">
    <property type="entry name" value="Tscrpt_elong_fac_GreA/B_fam"/>
</dbReference>
<dbReference type="PANTHER" id="PTHR30437">
    <property type="entry name" value="TRANSCRIPTION ELONGATION FACTOR GREA"/>
    <property type="match status" value="1"/>
</dbReference>
<gene>
    <name evidence="3" type="primary">rnk</name>
    <name evidence="3" type="ORF">OV287_12815</name>
</gene>
<feature type="domain" description="Regulator of nucleoside diphosphate kinase N-terminal" evidence="2">
    <location>
        <begin position="9"/>
        <end position="50"/>
    </location>
</feature>
<dbReference type="SUPFAM" id="SSF54534">
    <property type="entry name" value="FKBP-like"/>
    <property type="match status" value="1"/>
</dbReference>
<dbReference type="InterPro" id="IPR036953">
    <property type="entry name" value="GreA/GreB_C_sf"/>
</dbReference>
<comment type="caution">
    <text evidence="3">The sequence shown here is derived from an EMBL/GenBank/DDBJ whole genome shotgun (WGS) entry which is preliminary data.</text>
</comment>
<organism evidence="3 4">
    <name type="scientific">Archangium lansingense</name>
    <dbReference type="NCBI Taxonomy" id="2995310"/>
    <lineage>
        <taxon>Bacteria</taxon>
        <taxon>Pseudomonadati</taxon>
        <taxon>Myxococcota</taxon>
        <taxon>Myxococcia</taxon>
        <taxon>Myxococcales</taxon>
        <taxon>Cystobacterineae</taxon>
        <taxon>Archangiaceae</taxon>
        <taxon>Archangium</taxon>
    </lineage>
</organism>
<dbReference type="Pfam" id="PF01272">
    <property type="entry name" value="GreA_GreB"/>
    <property type="match status" value="1"/>
</dbReference>
<feature type="domain" description="Transcription elongation factor GreA/GreB C-terminal" evidence="1">
    <location>
        <begin position="57"/>
        <end position="131"/>
    </location>
</feature>
<dbReference type="GO" id="GO:0016301">
    <property type="term" value="F:kinase activity"/>
    <property type="evidence" value="ECO:0007669"/>
    <property type="project" value="UniProtKB-KW"/>
</dbReference>
<evidence type="ECO:0000259" key="1">
    <source>
        <dbReference type="Pfam" id="PF01272"/>
    </source>
</evidence>
<dbReference type="Pfam" id="PF14760">
    <property type="entry name" value="Rnk_N"/>
    <property type="match status" value="1"/>
</dbReference>
<dbReference type="Proteomes" id="UP001207654">
    <property type="component" value="Unassembled WGS sequence"/>
</dbReference>
<reference evidence="3 4" key="1">
    <citation type="submission" date="2022-11" db="EMBL/GenBank/DDBJ databases">
        <title>Minimal conservation of predation-associated metabolite biosynthetic gene clusters underscores biosynthetic potential of Myxococcota including descriptions for ten novel species: Archangium lansinium sp. nov., Myxococcus landrumus sp. nov., Nannocystis bai.</title>
        <authorList>
            <person name="Ahearne A."/>
            <person name="Stevens C."/>
            <person name="Phillips K."/>
        </authorList>
    </citation>
    <scope>NUCLEOTIDE SEQUENCE [LARGE SCALE GENOMIC DNA]</scope>
    <source>
        <strain evidence="3 4">MIWBW</strain>
    </source>
</reference>
<evidence type="ECO:0000313" key="3">
    <source>
        <dbReference type="EMBL" id="MCY1075364.1"/>
    </source>
</evidence>
<dbReference type="PANTHER" id="PTHR30437:SF5">
    <property type="entry name" value="REGULATOR OF NUCLEOSIDE DIPHOSPHATE KINASE"/>
    <property type="match status" value="1"/>
</dbReference>
<name>A0ABT4A267_9BACT</name>
<dbReference type="InterPro" id="IPR001437">
    <property type="entry name" value="Tscrpt_elong_fac_GreA/B_C"/>
</dbReference>
<dbReference type="RefSeq" id="WP_267534300.1">
    <property type="nucleotide sequence ID" value="NZ_JAPNKA010000001.1"/>
</dbReference>
<keyword evidence="3" id="KW-0808">Transferase</keyword>
<dbReference type="NCBIfam" id="NF004396">
    <property type="entry name" value="PRK05753.1"/>
    <property type="match status" value="1"/>
</dbReference>
<dbReference type="InterPro" id="IPR029462">
    <property type="entry name" value="Rnk_N"/>
</dbReference>
<evidence type="ECO:0000313" key="4">
    <source>
        <dbReference type="Proteomes" id="UP001207654"/>
    </source>
</evidence>
<keyword evidence="3" id="KW-0418">Kinase</keyword>
<protein>
    <submittedName>
        <fullName evidence="3">Nucleoside diphosphate kinase regulator</fullName>
    </submittedName>
</protein>
<dbReference type="EMBL" id="JAPNKA010000001">
    <property type="protein sequence ID" value="MCY1075364.1"/>
    <property type="molecule type" value="Genomic_DNA"/>
</dbReference>
<sequence>MTDKRGAQPRIVVTSQDLDRLRTVIDTAADARSLEAAEALDAELGRATVVEPTEVSPDVVTMNSRVVYLDESAQQTREVTLSYPRQASVAEGRVSVLAPIGAALLGLSVGQEIEWPMPGGSRKRLRIVAVPYQPEAAGHYNL</sequence>